<dbReference type="InterPro" id="IPR017853">
    <property type="entry name" value="GH"/>
</dbReference>
<evidence type="ECO:0000259" key="17">
    <source>
        <dbReference type="Pfam" id="PF00703"/>
    </source>
</evidence>
<evidence type="ECO:0000256" key="2">
    <source>
        <dbReference type="ARBA" id="ARBA00004371"/>
    </source>
</evidence>
<keyword evidence="7" id="KW-0964">Secreted</keyword>
<sequence length="849" mass="97483">MRKILLGLCLALSLPAFAQLRTELKDGWEFRRTDENIWRMATVPGTVHTDLLAHKLIPDPFAGANEKGLQWIDKKDWEYRTSFSVSPEMLNHDGIALDFTGLDTYADVYLNDQLVLKAENMFVGKQVPVKQFLKAGANQLRIFFHSPIAHDMPKFMKDRLVYPAGNDADDIPLSIHARKAPYHYGWDWGPRYVTSGIWRPVYMVAWNEFQLQDVWIEQKKLAGATAELVAHVKLNAIKEGAYHVIVQSNDGAFKTISLTRQWADGNQEMDIPFTIPKPERWWPNGLGAQRLYPVTVAILKGKDTLQRMQRKIGLRTVEVVNEADNMGTSFYLKVNGHPVFMKGANYIPSDNFLPRVSPQQYEKMFADMQSSHFNMIRVWGGGIYENDQFYDLADEKGILVWQDFMFACTLYPSDKNFLDQVKEETAYNITRLRNHPSLALWCGNNEIAVAIKNWGWKDGYAYSDAQWQQMLKGYDTLFQDMLRQEVQQHDPGRFYFPSSPISNWGKAEDFRHGDNHYWGVWHGMEWFEALTTHVPRFMSEYGFQSFPELNTVRTYADSSQWDINSFVMQAHQKSATRGNAAIKTYMDHYYKQPRNFNAFLYLSQVLQAEGMKVGMEAHRRAMPFCMGTLYWQFNDTWPGASWSGIDYFGRWKAMQYFVKKAYEPVLVSNTLEEGKIKTYVVNDLLADEKLQVVMQLMDMEGKILNEKTLPVTAKANASEAVHSISKEELLNGADANRVILYTKLVKNNQSVSENVFYFAAPRYLQLPEPVVTTHVTVNEGKISVQVSTDKLAKNICLMLEEDKGVSLFSDNYFDLLPGTSRTLQLVTQLSAAEVSNKLRILHIANACEK</sequence>
<dbReference type="InterPro" id="IPR036156">
    <property type="entry name" value="Beta-gal/glucu_dom_sf"/>
</dbReference>
<comment type="catalytic activity">
    <reaction evidence="1">
        <text>Hydrolysis of terminal, non-reducing beta-D-mannose residues in beta-D-mannosides.</text>
        <dbReference type="EC" id="3.2.1.25"/>
    </reaction>
</comment>
<dbReference type="Gene3D" id="2.60.120.260">
    <property type="entry name" value="Galactose-binding domain-like"/>
    <property type="match status" value="1"/>
</dbReference>
<evidence type="ECO:0000313" key="21">
    <source>
        <dbReference type="EMBL" id="RPD41300.1"/>
    </source>
</evidence>
<dbReference type="Gene3D" id="3.20.20.80">
    <property type="entry name" value="Glycosidases"/>
    <property type="match status" value="1"/>
</dbReference>
<feature type="domain" description="Beta-mannosidase-like galactose-binding" evidence="20">
    <location>
        <begin position="28"/>
        <end position="199"/>
    </location>
</feature>
<evidence type="ECO:0000256" key="13">
    <source>
        <dbReference type="ARBA" id="ARBA00038429"/>
    </source>
</evidence>
<dbReference type="InterPro" id="IPR050887">
    <property type="entry name" value="Beta-mannosidase_GH2"/>
</dbReference>
<dbReference type="GO" id="GO:0005764">
    <property type="term" value="C:lysosome"/>
    <property type="evidence" value="ECO:0007669"/>
    <property type="project" value="UniProtKB-SubCell"/>
</dbReference>
<keyword evidence="10" id="KW-0325">Glycoprotein</keyword>
<dbReference type="InterPro" id="IPR041447">
    <property type="entry name" value="Mannosidase_ig"/>
</dbReference>
<dbReference type="PANTHER" id="PTHR43730:SF1">
    <property type="entry name" value="BETA-MANNOSIDASE"/>
    <property type="match status" value="1"/>
</dbReference>
<dbReference type="FunFam" id="2.60.120.260:FF:000060">
    <property type="entry name" value="Probable beta-mannosidase"/>
    <property type="match status" value="1"/>
</dbReference>
<dbReference type="AlphaFoldDB" id="A0A3N4MMM3"/>
<comment type="caution">
    <text evidence="21">The sequence shown here is derived from an EMBL/GenBank/DDBJ whole genome shotgun (WGS) entry which is preliminary data.</text>
</comment>
<organism evidence="21 22">
    <name type="scientific">Chitinophaga barathri</name>
    <dbReference type="NCBI Taxonomy" id="1647451"/>
    <lineage>
        <taxon>Bacteria</taxon>
        <taxon>Pseudomonadati</taxon>
        <taxon>Bacteroidota</taxon>
        <taxon>Chitinophagia</taxon>
        <taxon>Chitinophagales</taxon>
        <taxon>Chitinophagaceae</taxon>
        <taxon>Chitinophaga</taxon>
    </lineage>
</organism>
<evidence type="ECO:0000256" key="3">
    <source>
        <dbReference type="ARBA" id="ARBA00004613"/>
    </source>
</evidence>
<keyword evidence="12" id="KW-0326">Glycosidase</keyword>
<name>A0A3N4MMM3_9BACT</name>
<reference evidence="22" key="1">
    <citation type="submission" date="2018-11" db="EMBL/GenBank/DDBJ databases">
        <title>Chitinophaga lutea sp.nov., isolate from arsenic contaminated soil.</title>
        <authorList>
            <person name="Zong Y."/>
        </authorList>
    </citation>
    <scope>NUCLEOTIDE SEQUENCE [LARGE SCALE GENOMIC DNA]</scope>
    <source>
        <strain evidence="22">YLT18</strain>
    </source>
</reference>
<evidence type="ECO:0000256" key="7">
    <source>
        <dbReference type="ARBA" id="ARBA00022525"/>
    </source>
</evidence>
<evidence type="ECO:0000256" key="11">
    <source>
        <dbReference type="ARBA" id="ARBA00023228"/>
    </source>
</evidence>
<evidence type="ECO:0000256" key="15">
    <source>
        <dbReference type="ARBA" id="ARBA00041614"/>
    </source>
</evidence>
<evidence type="ECO:0000259" key="19">
    <source>
        <dbReference type="Pfam" id="PF17786"/>
    </source>
</evidence>
<dbReference type="SUPFAM" id="SSF49303">
    <property type="entry name" value="beta-Galactosidase/glucuronidase domain"/>
    <property type="match status" value="3"/>
</dbReference>
<dbReference type="SUPFAM" id="SSF49785">
    <property type="entry name" value="Galactose-binding domain-like"/>
    <property type="match status" value="1"/>
</dbReference>
<proteinExistence type="inferred from homology"/>
<evidence type="ECO:0000259" key="20">
    <source>
        <dbReference type="Pfam" id="PF22666"/>
    </source>
</evidence>
<feature type="domain" description="Mannosidase Ig/CBM-like" evidence="19">
    <location>
        <begin position="674"/>
        <end position="763"/>
    </location>
</feature>
<evidence type="ECO:0000256" key="12">
    <source>
        <dbReference type="ARBA" id="ARBA00023295"/>
    </source>
</evidence>
<dbReference type="GO" id="GO:0005576">
    <property type="term" value="C:extracellular region"/>
    <property type="evidence" value="ECO:0007669"/>
    <property type="project" value="UniProtKB-SubCell"/>
</dbReference>
<dbReference type="Pfam" id="PF22666">
    <property type="entry name" value="Glyco_hydro_2_N2"/>
    <property type="match status" value="1"/>
</dbReference>
<dbReference type="GO" id="GO:0006516">
    <property type="term" value="P:glycoprotein catabolic process"/>
    <property type="evidence" value="ECO:0007669"/>
    <property type="project" value="TreeGrafter"/>
</dbReference>
<evidence type="ECO:0000313" key="22">
    <source>
        <dbReference type="Proteomes" id="UP000279089"/>
    </source>
</evidence>
<keyword evidence="8 16" id="KW-0732">Signal</keyword>
<feature type="signal peptide" evidence="16">
    <location>
        <begin position="1"/>
        <end position="18"/>
    </location>
</feature>
<dbReference type="SUPFAM" id="SSF51445">
    <property type="entry name" value="(Trans)glycosidases"/>
    <property type="match status" value="1"/>
</dbReference>
<evidence type="ECO:0000256" key="4">
    <source>
        <dbReference type="ARBA" id="ARBA00004740"/>
    </source>
</evidence>
<comment type="pathway">
    <text evidence="4">Glycan metabolism; N-glycan degradation.</text>
</comment>
<dbReference type="GO" id="GO:0004567">
    <property type="term" value="F:beta-mannosidase activity"/>
    <property type="evidence" value="ECO:0007669"/>
    <property type="project" value="UniProtKB-EC"/>
</dbReference>
<dbReference type="OrthoDB" id="9801077at2"/>
<dbReference type="Pfam" id="PF17786">
    <property type="entry name" value="Mannosidase_ig"/>
    <property type="match status" value="1"/>
</dbReference>
<comment type="subunit">
    <text evidence="5">Homodimer.</text>
</comment>
<dbReference type="PANTHER" id="PTHR43730">
    <property type="entry name" value="BETA-MANNOSIDASE"/>
    <property type="match status" value="1"/>
</dbReference>
<dbReference type="InterPro" id="IPR013783">
    <property type="entry name" value="Ig-like_fold"/>
</dbReference>
<evidence type="ECO:0000259" key="18">
    <source>
        <dbReference type="Pfam" id="PF17753"/>
    </source>
</evidence>
<evidence type="ECO:0000256" key="10">
    <source>
        <dbReference type="ARBA" id="ARBA00023180"/>
    </source>
</evidence>
<feature type="domain" description="Beta-mannosidase Ig-fold" evidence="18">
    <location>
        <begin position="766"/>
        <end position="845"/>
    </location>
</feature>
<dbReference type="InterPro" id="IPR006102">
    <property type="entry name" value="Ig-like_GH2"/>
</dbReference>
<dbReference type="GO" id="GO:0005975">
    <property type="term" value="P:carbohydrate metabolic process"/>
    <property type="evidence" value="ECO:0007669"/>
    <property type="project" value="InterPro"/>
</dbReference>
<dbReference type="EC" id="3.2.1.25" evidence="6"/>
<dbReference type="Gene3D" id="2.60.40.10">
    <property type="entry name" value="Immunoglobulins"/>
    <property type="match status" value="3"/>
</dbReference>
<dbReference type="RefSeq" id="WP_120516399.1">
    <property type="nucleotide sequence ID" value="NZ_QXZY01000006.1"/>
</dbReference>
<evidence type="ECO:0000256" key="14">
    <source>
        <dbReference type="ARBA" id="ARBA00041069"/>
    </source>
</evidence>
<evidence type="ECO:0000256" key="5">
    <source>
        <dbReference type="ARBA" id="ARBA00011738"/>
    </source>
</evidence>
<dbReference type="InterPro" id="IPR054593">
    <property type="entry name" value="Beta-mannosidase-like_N2"/>
</dbReference>
<evidence type="ECO:0000256" key="6">
    <source>
        <dbReference type="ARBA" id="ARBA00012754"/>
    </source>
</evidence>
<evidence type="ECO:0000256" key="1">
    <source>
        <dbReference type="ARBA" id="ARBA00000829"/>
    </source>
</evidence>
<dbReference type="Proteomes" id="UP000279089">
    <property type="component" value="Unassembled WGS sequence"/>
</dbReference>
<evidence type="ECO:0000256" key="8">
    <source>
        <dbReference type="ARBA" id="ARBA00022729"/>
    </source>
</evidence>
<gene>
    <name evidence="21" type="ORF">EG028_11525</name>
</gene>
<dbReference type="Pfam" id="PF17753">
    <property type="entry name" value="Ig_mannosidase"/>
    <property type="match status" value="1"/>
</dbReference>
<dbReference type="EMBL" id="RMBX01000005">
    <property type="protein sequence ID" value="RPD41300.1"/>
    <property type="molecule type" value="Genomic_DNA"/>
</dbReference>
<accession>A0A3N4MMM3</accession>
<dbReference type="FunFam" id="3.20.20.80:FF:000050">
    <property type="entry name" value="Beta-mannosidase B"/>
    <property type="match status" value="1"/>
</dbReference>
<keyword evidence="11" id="KW-0458">Lysosome</keyword>
<dbReference type="InterPro" id="IPR008979">
    <property type="entry name" value="Galactose-bd-like_sf"/>
</dbReference>
<protein>
    <recommendedName>
        <fullName evidence="14">Beta-mannosidase B</fullName>
        <ecNumber evidence="6">3.2.1.25</ecNumber>
    </recommendedName>
    <alternativeName>
        <fullName evidence="15">Mannanase B</fullName>
    </alternativeName>
</protein>
<dbReference type="InterPro" id="IPR041625">
    <property type="entry name" value="Beta-mannosidase_Ig"/>
</dbReference>
<feature type="chain" id="PRO_5018216640" description="Beta-mannosidase B" evidence="16">
    <location>
        <begin position="19"/>
        <end position="849"/>
    </location>
</feature>
<feature type="domain" description="Glycoside hydrolase family 2 immunoglobulin-like beta-sandwich" evidence="17">
    <location>
        <begin position="211"/>
        <end position="315"/>
    </location>
</feature>
<comment type="subcellular location">
    <subcellularLocation>
        <location evidence="2">Lysosome</location>
    </subcellularLocation>
    <subcellularLocation>
        <location evidence="3">Secreted</location>
    </subcellularLocation>
</comment>
<evidence type="ECO:0000256" key="9">
    <source>
        <dbReference type="ARBA" id="ARBA00022801"/>
    </source>
</evidence>
<evidence type="ECO:0000256" key="16">
    <source>
        <dbReference type="SAM" id="SignalP"/>
    </source>
</evidence>
<keyword evidence="9 21" id="KW-0378">Hydrolase</keyword>
<comment type="similarity">
    <text evidence="13">Belongs to the glycosyl hydrolase 2 family. Beta-mannosidase B subfamily.</text>
</comment>
<keyword evidence="22" id="KW-1185">Reference proteome</keyword>
<dbReference type="Pfam" id="PF00703">
    <property type="entry name" value="Glyco_hydro_2"/>
    <property type="match status" value="1"/>
</dbReference>